<dbReference type="EMBL" id="BSSU01000008">
    <property type="protein sequence ID" value="GLX82217.1"/>
    <property type="molecule type" value="Genomic_DNA"/>
</dbReference>
<dbReference type="InterPro" id="IPR021367">
    <property type="entry name" value="DUF2982"/>
</dbReference>
<reference evidence="2 3" key="1">
    <citation type="submission" date="2023-03" db="EMBL/GenBank/DDBJ databases">
        <title>Draft genome sequence of Thalassotalea eurytherma JCM 18482T.</title>
        <authorList>
            <person name="Sawabe T."/>
        </authorList>
    </citation>
    <scope>NUCLEOTIDE SEQUENCE [LARGE SCALE GENOMIC DNA]</scope>
    <source>
        <strain evidence="2 3">JCM 18482</strain>
    </source>
</reference>
<sequence>MLLICLLLSNYLWSEAKLVLIFLTLVSVVVLVTGITKHIEPKCSFEISPQAVVYQHRCGQWQLAWSDIRYIAPVTTSRGIEQQTLPYVGIRLEELDKFAEAITPRLANKLIHEQRPLLILAVQHGLLSVEQITLRFQPYKSAYGLIKGPIAEFLYQSANLQQAFGFHLMIPSTALDRSIEEFSVLLKQCKESAQGYVDEDA</sequence>
<protein>
    <recommendedName>
        <fullName evidence="4">DUF2982 domain-containing protein</fullName>
    </recommendedName>
</protein>
<evidence type="ECO:0000313" key="2">
    <source>
        <dbReference type="EMBL" id="GLX82217.1"/>
    </source>
</evidence>
<name>A0ABQ6H5X1_9GAMM</name>
<evidence type="ECO:0008006" key="4">
    <source>
        <dbReference type="Google" id="ProtNLM"/>
    </source>
</evidence>
<accession>A0ABQ6H5X1</accession>
<organism evidence="2 3">
    <name type="scientific">Thalassotalea eurytherma</name>
    <dbReference type="NCBI Taxonomy" id="1144278"/>
    <lineage>
        <taxon>Bacteria</taxon>
        <taxon>Pseudomonadati</taxon>
        <taxon>Pseudomonadota</taxon>
        <taxon>Gammaproteobacteria</taxon>
        <taxon>Alteromonadales</taxon>
        <taxon>Colwelliaceae</taxon>
        <taxon>Thalassotalea</taxon>
    </lineage>
</organism>
<comment type="caution">
    <text evidence="2">The sequence shown here is derived from an EMBL/GenBank/DDBJ whole genome shotgun (WGS) entry which is preliminary data.</text>
</comment>
<evidence type="ECO:0000256" key="1">
    <source>
        <dbReference type="SAM" id="Phobius"/>
    </source>
</evidence>
<feature type="transmembrane region" description="Helical" evidence="1">
    <location>
        <begin position="16"/>
        <end position="35"/>
    </location>
</feature>
<evidence type="ECO:0000313" key="3">
    <source>
        <dbReference type="Proteomes" id="UP001157133"/>
    </source>
</evidence>
<keyword evidence="1" id="KW-0812">Transmembrane</keyword>
<keyword evidence="3" id="KW-1185">Reference proteome</keyword>
<proteinExistence type="predicted"/>
<keyword evidence="1" id="KW-0472">Membrane</keyword>
<gene>
    <name evidence="2" type="ORF">theurythT_16690</name>
</gene>
<keyword evidence="1" id="KW-1133">Transmembrane helix</keyword>
<dbReference type="Pfam" id="PF11201">
    <property type="entry name" value="DUF2982"/>
    <property type="match status" value="1"/>
</dbReference>
<dbReference type="Proteomes" id="UP001157133">
    <property type="component" value="Unassembled WGS sequence"/>
</dbReference>